<gene>
    <name evidence="8" type="ORF">K0U00_01825</name>
</gene>
<keyword evidence="6 7" id="KW-0472">Membrane</keyword>
<reference evidence="8 9" key="1">
    <citation type="submission" date="2021-07" db="EMBL/GenBank/DDBJ databases">
        <title>Paenibacillus radiodurans sp. nov., isolated from the southeastern edge of Tengger Desert.</title>
        <authorList>
            <person name="Zhang G."/>
        </authorList>
    </citation>
    <scope>NUCLEOTIDE SEQUENCE [LARGE SCALE GENOMIC DNA]</scope>
    <source>
        <strain evidence="8 9">CCM 7311</strain>
    </source>
</reference>
<dbReference type="Pfam" id="PF02417">
    <property type="entry name" value="Chromate_transp"/>
    <property type="match status" value="1"/>
</dbReference>
<evidence type="ECO:0000313" key="9">
    <source>
        <dbReference type="Proteomes" id="UP001519887"/>
    </source>
</evidence>
<dbReference type="InterPro" id="IPR052518">
    <property type="entry name" value="CHR_Transporter"/>
</dbReference>
<keyword evidence="5 7" id="KW-1133">Transmembrane helix</keyword>
<dbReference type="InterPro" id="IPR003370">
    <property type="entry name" value="Chromate_transpt"/>
</dbReference>
<keyword evidence="9" id="KW-1185">Reference proteome</keyword>
<dbReference type="PANTHER" id="PTHR43663">
    <property type="entry name" value="CHROMATE TRANSPORT PROTEIN-RELATED"/>
    <property type="match status" value="1"/>
</dbReference>
<feature type="transmembrane region" description="Helical" evidence="7">
    <location>
        <begin position="43"/>
        <end position="60"/>
    </location>
</feature>
<dbReference type="EMBL" id="JAHZIK010000018">
    <property type="protein sequence ID" value="MBW7452781.1"/>
    <property type="molecule type" value="Genomic_DNA"/>
</dbReference>
<protein>
    <submittedName>
        <fullName evidence="8">Chromate transporter</fullName>
    </submittedName>
</protein>
<evidence type="ECO:0000256" key="6">
    <source>
        <dbReference type="ARBA" id="ARBA00023136"/>
    </source>
</evidence>
<evidence type="ECO:0000313" key="8">
    <source>
        <dbReference type="EMBL" id="MBW7452781.1"/>
    </source>
</evidence>
<keyword evidence="3" id="KW-1003">Cell membrane</keyword>
<evidence type="ECO:0000256" key="7">
    <source>
        <dbReference type="SAM" id="Phobius"/>
    </source>
</evidence>
<dbReference type="PANTHER" id="PTHR43663:SF2">
    <property type="entry name" value="CHROMATE TRANSPORT PROTEIN-RELATED"/>
    <property type="match status" value="1"/>
</dbReference>
<evidence type="ECO:0000256" key="1">
    <source>
        <dbReference type="ARBA" id="ARBA00004651"/>
    </source>
</evidence>
<dbReference type="Proteomes" id="UP001519887">
    <property type="component" value="Unassembled WGS sequence"/>
</dbReference>
<comment type="similarity">
    <text evidence="2">Belongs to the chromate ion transporter (CHR) (TC 2.A.51) family.</text>
</comment>
<feature type="transmembrane region" description="Helical" evidence="7">
    <location>
        <begin position="6"/>
        <end position="31"/>
    </location>
</feature>
<comment type="caution">
    <text evidence="8">The sequence shown here is derived from an EMBL/GenBank/DDBJ whole genome shotgun (WGS) entry which is preliminary data.</text>
</comment>
<name>A0ABS7BVV7_9BACL</name>
<evidence type="ECO:0000256" key="3">
    <source>
        <dbReference type="ARBA" id="ARBA00022475"/>
    </source>
</evidence>
<evidence type="ECO:0000256" key="5">
    <source>
        <dbReference type="ARBA" id="ARBA00022989"/>
    </source>
</evidence>
<feature type="non-terminal residue" evidence="8">
    <location>
        <position position="1"/>
    </location>
</feature>
<proteinExistence type="inferred from homology"/>
<sequence>ASFPGAVAAVMGVTFPTFLIVIVLSLFYLYFNDNPKVEAALKGIHGAVVALILMAAYRMLKTSVFDAATAFVSIAALMFLFANINPLYIIVCGLLGGIVLIQMKRLMGLKTNTEKTSSEAQKPEPVYLEYYI</sequence>
<organism evidence="8 9">
    <name type="scientific">Paenibacillus sepulcri</name>
    <dbReference type="NCBI Taxonomy" id="359917"/>
    <lineage>
        <taxon>Bacteria</taxon>
        <taxon>Bacillati</taxon>
        <taxon>Bacillota</taxon>
        <taxon>Bacilli</taxon>
        <taxon>Bacillales</taxon>
        <taxon>Paenibacillaceae</taxon>
        <taxon>Paenibacillus</taxon>
    </lineage>
</organism>
<comment type="subcellular location">
    <subcellularLocation>
        <location evidence="1">Cell membrane</location>
        <topology evidence="1">Multi-pass membrane protein</topology>
    </subcellularLocation>
</comment>
<accession>A0ABS7BVV7</accession>
<evidence type="ECO:0000256" key="2">
    <source>
        <dbReference type="ARBA" id="ARBA00005262"/>
    </source>
</evidence>
<feature type="transmembrane region" description="Helical" evidence="7">
    <location>
        <begin position="72"/>
        <end position="101"/>
    </location>
</feature>
<evidence type="ECO:0000256" key="4">
    <source>
        <dbReference type="ARBA" id="ARBA00022692"/>
    </source>
</evidence>
<keyword evidence="4 7" id="KW-0812">Transmembrane</keyword>